<dbReference type="NCBIfam" id="TIGR04183">
    <property type="entry name" value="Por_Secre_tail"/>
    <property type="match status" value="1"/>
</dbReference>
<reference evidence="2 3" key="1">
    <citation type="submission" date="2016-04" db="EMBL/GenBank/DDBJ databases">
        <authorList>
            <person name="Chen L."/>
            <person name="Zhuang W."/>
            <person name="Wang G."/>
        </authorList>
    </citation>
    <scope>NUCLEOTIDE SEQUENCE [LARGE SCALE GENOMIC DNA]</scope>
    <source>
        <strain evidence="3">GR20</strain>
    </source>
</reference>
<keyword evidence="3" id="KW-1185">Reference proteome</keyword>
<dbReference type="RefSeq" id="WP_014220470.1">
    <property type="nucleotide sequence ID" value="NZ_LWBO01000004.1"/>
</dbReference>
<dbReference type="InterPro" id="IPR026444">
    <property type="entry name" value="Secre_tail"/>
</dbReference>
<evidence type="ECO:0000313" key="2">
    <source>
        <dbReference type="EMBL" id="OQP52416.1"/>
    </source>
</evidence>
<accession>A0ABX3P0Y8</accession>
<gene>
    <name evidence="2" type="ORF">A4D02_24830</name>
</gene>
<dbReference type="EMBL" id="LWBO01000004">
    <property type="protein sequence ID" value="OQP52416.1"/>
    <property type="molecule type" value="Genomic_DNA"/>
</dbReference>
<feature type="domain" description="Secretion system C-terminal sorting" evidence="1">
    <location>
        <begin position="126"/>
        <end position="195"/>
    </location>
</feature>
<evidence type="ECO:0000313" key="3">
    <source>
        <dbReference type="Proteomes" id="UP000192277"/>
    </source>
</evidence>
<dbReference type="Proteomes" id="UP000192277">
    <property type="component" value="Unassembled WGS sequence"/>
</dbReference>
<sequence length="197" mass="22396">MIAVNLLLRAGLFSILLIPFNDGNRQHNPFTSFDIELNGRGGVSIRWSTVNRFKNVYFEIERSREQRLWTTISVVNSGSQFPYSFIDAHPEKGINFYRVKEIDTNALGLFSPVKEIYVNKPGVLSVWPNPVNDVLHIRTSFTNGSFDLIDVSGRVLQKYTVTAFTTDVPVGSLPGGIYFVRIRYDTNKEAVEKFIKN</sequence>
<name>A0ABX3P0Y8_9BACT</name>
<protein>
    <recommendedName>
        <fullName evidence="1">Secretion system C-terminal sorting domain-containing protein</fullName>
    </recommendedName>
</protein>
<comment type="caution">
    <text evidence="2">The sequence shown here is derived from an EMBL/GenBank/DDBJ whole genome shotgun (WGS) entry which is preliminary data.</text>
</comment>
<evidence type="ECO:0000259" key="1">
    <source>
        <dbReference type="Pfam" id="PF18962"/>
    </source>
</evidence>
<proteinExistence type="predicted"/>
<dbReference type="Pfam" id="PF18962">
    <property type="entry name" value="Por_Secre_tail"/>
    <property type="match status" value="1"/>
</dbReference>
<organism evidence="2 3">
    <name type="scientific">Niastella koreensis</name>
    <dbReference type="NCBI Taxonomy" id="354356"/>
    <lineage>
        <taxon>Bacteria</taxon>
        <taxon>Pseudomonadati</taxon>
        <taxon>Bacteroidota</taxon>
        <taxon>Chitinophagia</taxon>
        <taxon>Chitinophagales</taxon>
        <taxon>Chitinophagaceae</taxon>
        <taxon>Niastella</taxon>
    </lineage>
</organism>